<evidence type="ECO:0000256" key="3">
    <source>
        <dbReference type="ARBA" id="ARBA00001941"/>
    </source>
</evidence>
<dbReference type="Proteomes" id="UP000229370">
    <property type="component" value="Unassembled WGS sequence"/>
</dbReference>
<protein>
    <recommendedName>
        <fullName evidence="5">5'-deoxynucleotidase</fullName>
        <ecNumber evidence="5">3.1.3.89</ecNumber>
    </recommendedName>
</protein>
<dbReference type="Gene3D" id="1.10.3210.10">
    <property type="entry name" value="Hypothetical protein af1432"/>
    <property type="match status" value="1"/>
</dbReference>
<dbReference type="PANTHER" id="PTHR11845">
    <property type="entry name" value="5'-DEOXYNUCLEOTIDASE HDDC2"/>
    <property type="match status" value="1"/>
</dbReference>
<evidence type="ECO:0000256" key="7">
    <source>
        <dbReference type="ARBA" id="ARBA00022801"/>
    </source>
</evidence>
<keyword evidence="7" id="KW-0378">Hydrolase</keyword>
<dbReference type="GO" id="GO:0002953">
    <property type="term" value="F:5'-deoxynucleotidase activity"/>
    <property type="evidence" value="ECO:0007669"/>
    <property type="project" value="UniProtKB-EC"/>
</dbReference>
<proteinExistence type="predicted"/>
<dbReference type="AlphaFoldDB" id="A0A2M8GNW5"/>
<dbReference type="InterPro" id="IPR006674">
    <property type="entry name" value="HD_domain"/>
</dbReference>
<dbReference type="Pfam" id="PF13023">
    <property type="entry name" value="HD_3"/>
    <property type="match status" value="1"/>
</dbReference>
<dbReference type="GO" id="GO:0005737">
    <property type="term" value="C:cytoplasm"/>
    <property type="evidence" value="ECO:0007669"/>
    <property type="project" value="TreeGrafter"/>
</dbReference>
<comment type="catalytic activity">
    <reaction evidence="1">
        <text>a 2'-deoxyribonucleoside 5'-phosphate + H2O = a 2'-deoxyribonucleoside + phosphate</text>
        <dbReference type="Rhea" id="RHEA:36167"/>
        <dbReference type="ChEBI" id="CHEBI:15377"/>
        <dbReference type="ChEBI" id="CHEBI:18274"/>
        <dbReference type="ChEBI" id="CHEBI:43474"/>
        <dbReference type="ChEBI" id="CHEBI:65317"/>
        <dbReference type="EC" id="3.1.3.89"/>
    </reaction>
</comment>
<evidence type="ECO:0000256" key="4">
    <source>
        <dbReference type="ARBA" id="ARBA00011738"/>
    </source>
</evidence>
<dbReference type="GO" id="GO:0046872">
    <property type="term" value="F:metal ion binding"/>
    <property type="evidence" value="ECO:0007669"/>
    <property type="project" value="UniProtKB-KW"/>
</dbReference>
<evidence type="ECO:0000256" key="5">
    <source>
        <dbReference type="ARBA" id="ARBA00012964"/>
    </source>
</evidence>
<accession>A0A2M8GNW5</accession>
<evidence type="ECO:0000259" key="8">
    <source>
        <dbReference type="SMART" id="SM00471"/>
    </source>
</evidence>
<sequence>MVAKTNSFGPLFKKYRLRSGFATIREFADALAEKGFVFDESLFSHWQKNSRLPKERKLLLTTLKIFIEKEGVSSTKEINVFLESVGQGYLTEQESAEITTQRTSFFPEKISIKKILKFFISTAKSKRIVRTGWKMKKIKNPESVAEHSFQLSVMAMIFADQFNLDKEKLIKMAILHDLGEVVTGDVVWSMGKIIDLEKRKEKELVEMRGITKIFKIINRPEEYQKIYKEMMERKSLEATIFWQLDKLEMALQALEYEKKYHKDLSEFFINADLQIQHPFLRKILKQTLKDRPPHRQ</sequence>
<evidence type="ECO:0000256" key="6">
    <source>
        <dbReference type="ARBA" id="ARBA00022723"/>
    </source>
</evidence>
<dbReference type="EMBL" id="PFQK01000014">
    <property type="protein sequence ID" value="PJC82241.1"/>
    <property type="molecule type" value="Genomic_DNA"/>
</dbReference>
<evidence type="ECO:0000256" key="2">
    <source>
        <dbReference type="ARBA" id="ARBA00001936"/>
    </source>
</evidence>
<organism evidence="9 10">
    <name type="scientific">Candidatus Roizmanbacteria bacterium CG_4_8_14_3_um_filter_36_10</name>
    <dbReference type="NCBI Taxonomy" id="1974834"/>
    <lineage>
        <taxon>Bacteria</taxon>
        <taxon>Candidatus Roizmaniibacteriota</taxon>
    </lineage>
</organism>
<evidence type="ECO:0000256" key="1">
    <source>
        <dbReference type="ARBA" id="ARBA00001638"/>
    </source>
</evidence>
<gene>
    <name evidence="9" type="ORF">CO007_00540</name>
</gene>
<comment type="cofactor">
    <cofactor evidence="2">
        <name>Mn(2+)</name>
        <dbReference type="ChEBI" id="CHEBI:29035"/>
    </cofactor>
</comment>
<dbReference type="SMART" id="SM00471">
    <property type="entry name" value="HDc"/>
    <property type="match status" value="1"/>
</dbReference>
<evidence type="ECO:0000313" key="10">
    <source>
        <dbReference type="Proteomes" id="UP000229370"/>
    </source>
</evidence>
<feature type="domain" description="HD/PDEase" evidence="8">
    <location>
        <begin position="140"/>
        <end position="259"/>
    </location>
</feature>
<evidence type="ECO:0000313" key="9">
    <source>
        <dbReference type="EMBL" id="PJC82241.1"/>
    </source>
</evidence>
<name>A0A2M8GNW5_9BACT</name>
<comment type="subunit">
    <text evidence="4">Homodimer.</text>
</comment>
<dbReference type="InterPro" id="IPR039356">
    <property type="entry name" value="YfbR/HDDC2"/>
</dbReference>
<reference evidence="10" key="1">
    <citation type="submission" date="2017-09" db="EMBL/GenBank/DDBJ databases">
        <title>Depth-based differentiation of microbial function through sediment-hosted aquifers and enrichment of novel symbionts in the deep terrestrial subsurface.</title>
        <authorList>
            <person name="Probst A.J."/>
            <person name="Ladd B."/>
            <person name="Jarett J.K."/>
            <person name="Geller-Mcgrath D.E."/>
            <person name="Sieber C.M.K."/>
            <person name="Emerson J.B."/>
            <person name="Anantharaman K."/>
            <person name="Thomas B.C."/>
            <person name="Malmstrom R."/>
            <person name="Stieglmeier M."/>
            <person name="Klingl A."/>
            <person name="Woyke T."/>
            <person name="Ryan C.M."/>
            <person name="Banfield J.F."/>
        </authorList>
    </citation>
    <scope>NUCLEOTIDE SEQUENCE [LARGE SCALE GENOMIC DNA]</scope>
</reference>
<comment type="cofactor">
    <cofactor evidence="3">
        <name>Co(2+)</name>
        <dbReference type="ChEBI" id="CHEBI:48828"/>
    </cofactor>
</comment>
<dbReference type="EC" id="3.1.3.89" evidence="5"/>
<keyword evidence="6" id="KW-0479">Metal-binding</keyword>
<dbReference type="InterPro" id="IPR003607">
    <property type="entry name" value="HD/PDEase_dom"/>
</dbReference>
<comment type="caution">
    <text evidence="9">The sequence shown here is derived from an EMBL/GenBank/DDBJ whole genome shotgun (WGS) entry which is preliminary data.</text>
</comment>
<dbReference type="CDD" id="cd00077">
    <property type="entry name" value="HDc"/>
    <property type="match status" value="1"/>
</dbReference>
<dbReference type="PANTHER" id="PTHR11845:SF13">
    <property type="entry name" value="5'-DEOXYNUCLEOTIDASE HDDC2"/>
    <property type="match status" value="1"/>
</dbReference>
<dbReference type="SUPFAM" id="SSF109604">
    <property type="entry name" value="HD-domain/PDEase-like"/>
    <property type="match status" value="1"/>
</dbReference>